<dbReference type="AlphaFoldDB" id="A0A443YR67"/>
<dbReference type="EMBL" id="SAYW01000004">
    <property type="protein sequence ID" value="RWU06297.1"/>
    <property type="molecule type" value="Genomic_DNA"/>
</dbReference>
<comment type="caution">
    <text evidence="1">The sequence shown here is derived from an EMBL/GenBank/DDBJ whole genome shotgun (WGS) entry which is preliminary data.</text>
</comment>
<dbReference type="RefSeq" id="WP_113647909.1">
    <property type="nucleotide sequence ID" value="NZ_SAYW01000004.1"/>
</dbReference>
<gene>
    <name evidence="1" type="ORF">DPV69_13475</name>
</gene>
<reference evidence="1 2" key="1">
    <citation type="submission" date="2018-06" db="EMBL/GenBank/DDBJ databases">
        <title>Pedobacter endophyticus sp. nov., an endophytic bacterium isolated from a leaf of Triticum aestivum.</title>
        <authorList>
            <person name="Zhang L."/>
        </authorList>
    </citation>
    <scope>NUCLEOTIDE SEQUENCE [LARGE SCALE GENOMIC DNA]</scope>
    <source>
        <strain evidence="1 2">CM134L-2</strain>
    </source>
</reference>
<name>A0A443YR67_9SPHI</name>
<proteinExistence type="predicted"/>
<evidence type="ECO:0000313" key="2">
    <source>
        <dbReference type="Proteomes" id="UP000284120"/>
    </source>
</evidence>
<evidence type="ECO:0008006" key="3">
    <source>
        <dbReference type="Google" id="ProtNLM"/>
    </source>
</evidence>
<evidence type="ECO:0000313" key="1">
    <source>
        <dbReference type="EMBL" id="RWU06297.1"/>
    </source>
</evidence>
<organism evidence="1 2">
    <name type="scientific">Pedobacter chitinilyticus</name>
    <dbReference type="NCBI Taxonomy" id="2233776"/>
    <lineage>
        <taxon>Bacteria</taxon>
        <taxon>Pseudomonadati</taxon>
        <taxon>Bacteroidota</taxon>
        <taxon>Sphingobacteriia</taxon>
        <taxon>Sphingobacteriales</taxon>
        <taxon>Sphingobacteriaceae</taxon>
        <taxon>Pedobacter</taxon>
    </lineage>
</organism>
<dbReference type="Proteomes" id="UP000284120">
    <property type="component" value="Unassembled WGS sequence"/>
</dbReference>
<protein>
    <recommendedName>
        <fullName evidence="3">CHAP domain-containing protein</fullName>
    </recommendedName>
</protein>
<keyword evidence="2" id="KW-1185">Reference proteome</keyword>
<sequence>MRGSQASDGWPKIFDNVALQTWQQVTDNIKVGDVVLYLREGANGPNTLAHSGRVVGVDARGKATLISSKMGIYQIITHHPRDIPVSYGSNQANYTATNGITYPSRIYFRKK</sequence>
<accession>A0A443YR67</accession>